<proteinExistence type="predicted"/>
<gene>
    <name evidence="1" type="ORF">NC653_018314</name>
</gene>
<reference evidence="1" key="1">
    <citation type="journal article" date="2023" name="Mol. Ecol. Resour.">
        <title>Chromosome-level genome assembly of a triploid poplar Populus alba 'Berolinensis'.</title>
        <authorList>
            <person name="Chen S."/>
            <person name="Yu Y."/>
            <person name="Wang X."/>
            <person name="Wang S."/>
            <person name="Zhang T."/>
            <person name="Zhou Y."/>
            <person name="He R."/>
            <person name="Meng N."/>
            <person name="Wang Y."/>
            <person name="Liu W."/>
            <person name="Liu Z."/>
            <person name="Liu J."/>
            <person name="Guo Q."/>
            <person name="Huang H."/>
            <person name="Sederoff R.R."/>
            <person name="Wang G."/>
            <person name="Qu G."/>
            <person name="Chen S."/>
        </authorList>
    </citation>
    <scope>NUCLEOTIDE SEQUENCE</scope>
    <source>
        <strain evidence="1">SC-2020</strain>
    </source>
</reference>
<evidence type="ECO:0000313" key="1">
    <source>
        <dbReference type="EMBL" id="KAJ6989773.1"/>
    </source>
</evidence>
<name>A0AAD6QG58_9ROSI</name>
<accession>A0AAD6QG58</accession>
<evidence type="ECO:0000313" key="2">
    <source>
        <dbReference type="Proteomes" id="UP001164929"/>
    </source>
</evidence>
<dbReference type="EMBL" id="JAQIZT010000007">
    <property type="protein sequence ID" value="KAJ6989773.1"/>
    <property type="molecule type" value="Genomic_DNA"/>
</dbReference>
<organism evidence="1 2">
    <name type="scientific">Populus alba x Populus x berolinensis</name>
    <dbReference type="NCBI Taxonomy" id="444605"/>
    <lineage>
        <taxon>Eukaryota</taxon>
        <taxon>Viridiplantae</taxon>
        <taxon>Streptophyta</taxon>
        <taxon>Embryophyta</taxon>
        <taxon>Tracheophyta</taxon>
        <taxon>Spermatophyta</taxon>
        <taxon>Magnoliopsida</taxon>
        <taxon>eudicotyledons</taxon>
        <taxon>Gunneridae</taxon>
        <taxon>Pentapetalae</taxon>
        <taxon>rosids</taxon>
        <taxon>fabids</taxon>
        <taxon>Malpighiales</taxon>
        <taxon>Salicaceae</taxon>
        <taxon>Saliceae</taxon>
        <taxon>Populus</taxon>
    </lineage>
</organism>
<sequence>MLCFILGGSCNRLLGFIPPVTVHILLESPISHLQIQQRYALHSLGSQDLDSAMRGLLSQKLDEDVECKSRVSDNKL</sequence>
<protein>
    <submittedName>
        <fullName evidence="1">Uncharacterized protein</fullName>
    </submittedName>
</protein>
<dbReference type="Proteomes" id="UP001164929">
    <property type="component" value="Chromosome 7"/>
</dbReference>
<comment type="caution">
    <text evidence="1">The sequence shown here is derived from an EMBL/GenBank/DDBJ whole genome shotgun (WGS) entry which is preliminary data.</text>
</comment>
<dbReference type="AlphaFoldDB" id="A0AAD6QG58"/>
<keyword evidence="2" id="KW-1185">Reference proteome</keyword>